<gene>
    <name evidence="1" type="ordered locus">Clole_0948</name>
</gene>
<proteinExistence type="predicted"/>
<dbReference type="Proteomes" id="UP000008467">
    <property type="component" value="Chromosome"/>
</dbReference>
<dbReference type="AlphaFoldDB" id="F2JQT5"/>
<sequence>MLKERQMFDDAYKWLEENYDNTDFDKLSQELPNICNRYKGSGLWQSLVYAVLDHLEAKAKYERSKQHANTQS</sequence>
<evidence type="ECO:0000313" key="2">
    <source>
        <dbReference type="Proteomes" id="UP000008467"/>
    </source>
</evidence>
<accession>F2JQT5</accession>
<dbReference type="KEGG" id="cle:Clole_0948"/>
<protein>
    <submittedName>
        <fullName evidence="1">Uncharacterized protein</fullName>
    </submittedName>
</protein>
<dbReference type="RefSeq" id="WP_013655981.1">
    <property type="nucleotide sequence ID" value="NC_015275.1"/>
</dbReference>
<dbReference type="HOGENOM" id="CLU_2715010_0_0_9"/>
<organism evidence="1 2">
    <name type="scientific">Cellulosilyticum lentocellum (strain ATCC 49066 / DSM 5427 / NCIMB 11756 / RHM5)</name>
    <name type="common">Clostridium lentocellum</name>
    <dbReference type="NCBI Taxonomy" id="642492"/>
    <lineage>
        <taxon>Bacteria</taxon>
        <taxon>Bacillati</taxon>
        <taxon>Bacillota</taxon>
        <taxon>Clostridia</taxon>
        <taxon>Lachnospirales</taxon>
        <taxon>Cellulosilyticaceae</taxon>
        <taxon>Cellulosilyticum</taxon>
    </lineage>
</organism>
<reference evidence="1 2" key="1">
    <citation type="journal article" date="2011" name="J. Bacteriol.">
        <title>Complete genome sequence of the cellulose-degrading bacterium Cellulosilyticum lentocellum.</title>
        <authorList>
            <consortium name="US DOE Joint Genome Institute"/>
            <person name="Miller D.A."/>
            <person name="Suen G."/>
            <person name="Bruce D."/>
            <person name="Copeland A."/>
            <person name="Cheng J.F."/>
            <person name="Detter C."/>
            <person name="Goodwin L.A."/>
            <person name="Han C.S."/>
            <person name="Hauser L.J."/>
            <person name="Land M.L."/>
            <person name="Lapidus A."/>
            <person name="Lucas S."/>
            <person name="Meincke L."/>
            <person name="Pitluck S."/>
            <person name="Tapia R."/>
            <person name="Teshima H."/>
            <person name="Woyke T."/>
            <person name="Fox B.G."/>
            <person name="Angert E.R."/>
            <person name="Currie C.R."/>
        </authorList>
    </citation>
    <scope>NUCLEOTIDE SEQUENCE [LARGE SCALE GENOMIC DNA]</scope>
    <source>
        <strain evidence="2">ATCC 49066 / DSM 5427 / NCIMB 11756 / RHM5</strain>
    </source>
</reference>
<evidence type="ECO:0000313" key="1">
    <source>
        <dbReference type="EMBL" id="ADZ82680.1"/>
    </source>
</evidence>
<keyword evidence="2" id="KW-1185">Reference proteome</keyword>
<dbReference type="STRING" id="642492.Clole_0948"/>
<name>F2JQT5_CELLD</name>
<dbReference type="EMBL" id="CP002582">
    <property type="protein sequence ID" value="ADZ82680.1"/>
    <property type="molecule type" value="Genomic_DNA"/>
</dbReference>